<dbReference type="Proteomes" id="UP000050465">
    <property type="component" value="Unassembled WGS sequence"/>
</dbReference>
<reference evidence="1 2" key="1">
    <citation type="submission" date="2015-09" db="EMBL/GenBank/DDBJ databases">
        <title>Identification and resolution of microdiversity through metagenomic sequencing of parallel consortia.</title>
        <authorList>
            <person name="Nelson W.C."/>
            <person name="Romine M.F."/>
            <person name="Lindemann S.R."/>
        </authorList>
    </citation>
    <scope>NUCLEOTIDE SEQUENCE [LARGE SCALE GENOMIC DNA]</scope>
    <source>
        <strain evidence="1">Ana</strain>
    </source>
</reference>
<sequence length="100" mass="11192">MSRKMSSCEKNGNSNDCGLIGPNYVITLLFILFAQSESRCPPMLSTEKRIIQIFASRQITRTDQEFLMTVFARGKISAADEALINKIYDALNSGRLKVVD</sequence>
<evidence type="ECO:0000313" key="2">
    <source>
        <dbReference type="Proteomes" id="UP000050465"/>
    </source>
</evidence>
<name>A0A0P7YWH9_9CYAN</name>
<comment type="caution">
    <text evidence="1">The sequence shown here is derived from an EMBL/GenBank/DDBJ whole genome shotgun (WGS) entry which is preliminary data.</text>
</comment>
<evidence type="ECO:0000313" key="1">
    <source>
        <dbReference type="EMBL" id="KPQ35276.1"/>
    </source>
</evidence>
<organism evidence="1 2">
    <name type="scientific">Phormidesmis priestleyi Ana</name>
    <dbReference type="NCBI Taxonomy" id="1666911"/>
    <lineage>
        <taxon>Bacteria</taxon>
        <taxon>Bacillati</taxon>
        <taxon>Cyanobacteriota</taxon>
        <taxon>Cyanophyceae</taxon>
        <taxon>Leptolyngbyales</taxon>
        <taxon>Leptolyngbyaceae</taxon>
        <taxon>Phormidesmis</taxon>
    </lineage>
</organism>
<accession>A0A0P7YWH9</accession>
<dbReference type="AlphaFoldDB" id="A0A0P7YWH9"/>
<protein>
    <submittedName>
        <fullName evidence="1">Uncharacterized protein</fullName>
    </submittedName>
</protein>
<gene>
    <name evidence="1" type="ORF">HLUCCA11_11340</name>
</gene>
<proteinExistence type="predicted"/>
<dbReference type="EMBL" id="LJZR01000013">
    <property type="protein sequence ID" value="KPQ35276.1"/>
    <property type="molecule type" value="Genomic_DNA"/>
</dbReference>